<proteinExistence type="predicted"/>
<dbReference type="HOGENOM" id="CLU_1165918_0_0_1"/>
<gene>
    <name evidence="7" type="ORF">GLAREA_12522</name>
</gene>
<dbReference type="GO" id="GO:0003677">
    <property type="term" value="F:DNA binding"/>
    <property type="evidence" value="ECO:0007669"/>
    <property type="project" value="UniProtKB-KW"/>
</dbReference>
<keyword evidence="4" id="KW-0238">DNA-binding</keyword>
<evidence type="ECO:0000256" key="1">
    <source>
        <dbReference type="ARBA" id="ARBA00022723"/>
    </source>
</evidence>
<name>S3D241_GLAL2</name>
<keyword evidence="6" id="KW-0539">Nucleus</keyword>
<dbReference type="GeneID" id="19471562"/>
<dbReference type="PANTHER" id="PTHR36206">
    <property type="entry name" value="ASPERCRYPTIN BIOSYNTHESIS CLUSTER-SPECIFIC TRANSCRIPTION REGULATOR ATNN-RELATED"/>
    <property type="match status" value="1"/>
</dbReference>
<dbReference type="InterPro" id="IPR052360">
    <property type="entry name" value="Transcr_Regulatory_Proteins"/>
</dbReference>
<dbReference type="AlphaFoldDB" id="S3D241"/>
<keyword evidence="8" id="KW-1185">Reference proteome</keyword>
<keyword evidence="2" id="KW-0862">Zinc</keyword>
<dbReference type="RefSeq" id="XP_008081494.1">
    <property type="nucleotide sequence ID" value="XM_008083303.1"/>
</dbReference>
<evidence type="ECO:0000313" key="7">
    <source>
        <dbReference type="EMBL" id="EPE31219.1"/>
    </source>
</evidence>
<dbReference type="GO" id="GO:0046872">
    <property type="term" value="F:metal ion binding"/>
    <property type="evidence" value="ECO:0007669"/>
    <property type="project" value="UniProtKB-KW"/>
</dbReference>
<keyword evidence="5" id="KW-0804">Transcription</keyword>
<reference evidence="7 8" key="1">
    <citation type="journal article" date="2013" name="BMC Genomics">
        <title>Genomics-driven discovery of the pneumocandin biosynthetic gene cluster in the fungus Glarea lozoyensis.</title>
        <authorList>
            <person name="Chen L."/>
            <person name="Yue Q."/>
            <person name="Zhang X."/>
            <person name="Xiang M."/>
            <person name="Wang C."/>
            <person name="Li S."/>
            <person name="Che Y."/>
            <person name="Ortiz-Lopez F.J."/>
            <person name="Bills G.F."/>
            <person name="Liu X."/>
            <person name="An Z."/>
        </authorList>
    </citation>
    <scope>NUCLEOTIDE SEQUENCE [LARGE SCALE GENOMIC DNA]</scope>
    <source>
        <strain evidence="8">ATCC 20868 / MF5171</strain>
    </source>
</reference>
<accession>S3D241</accession>
<sequence length="238" mass="26649">MRAFSFSTMVKHSQEQETAKDQSTIVTVIVCVLFSYFESLRGQLAHAITHLRSTLDVLSSHATITASTALLSIPHILTRVGFQANYFVDNTHHARLAGQLRSLCGLNMGPVLGFEESQTSLYSCFNGSMFSGQKENQIDDLVSLGTNYHMAKCAKLILQESDSPRFVRGRDSAINNLMEWKMVFDKHLSTPDEAQTDINKQAITLLQLHHLVATMMLSPDFTRYTGQTILEKDANNFE</sequence>
<evidence type="ECO:0000256" key="6">
    <source>
        <dbReference type="ARBA" id="ARBA00023242"/>
    </source>
</evidence>
<evidence type="ECO:0000256" key="5">
    <source>
        <dbReference type="ARBA" id="ARBA00023163"/>
    </source>
</evidence>
<protein>
    <submittedName>
        <fullName evidence="7">Uncharacterized protein</fullName>
    </submittedName>
</protein>
<evidence type="ECO:0000256" key="4">
    <source>
        <dbReference type="ARBA" id="ARBA00023125"/>
    </source>
</evidence>
<keyword evidence="3" id="KW-0805">Transcription regulation</keyword>
<evidence type="ECO:0000256" key="3">
    <source>
        <dbReference type="ARBA" id="ARBA00023015"/>
    </source>
</evidence>
<dbReference type="KEGG" id="glz:GLAREA_12522"/>
<dbReference type="Proteomes" id="UP000016922">
    <property type="component" value="Unassembled WGS sequence"/>
</dbReference>
<evidence type="ECO:0000256" key="2">
    <source>
        <dbReference type="ARBA" id="ARBA00022833"/>
    </source>
</evidence>
<evidence type="ECO:0000313" key="8">
    <source>
        <dbReference type="Proteomes" id="UP000016922"/>
    </source>
</evidence>
<dbReference type="EMBL" id="KE145362">
    <property type="protein sequence ID" value="EPE31219.1"/>
    <property type="molecule type" value="Genomic_DNA"/>
</dbReference>
<organism evidence="7 8">
    <name type="scientific">Glarea lozoyensis (strain ATCC 20868 / MF5171)</name>
    <dbReference type="NCBI Taxonomy" id="1116229"/>
    <lineage>
        <taxon>Eukaryota</taxon>
        <taxon>Fungi</taxon>
        <taxon>Dikarya</taxon>
        <taxon>Ascomycota</taxon>
        <taxon>Pezizomycotina</taxon>
        <taxon>Leotiomycetes</taxon>
        <taxon>Helotiales</taxon>
        <taxon>Helotiaceae</taxon>
        <taxon>Glarea</taxon>
    </lineage>
</organism>
<keyword evidence="1" id="KW-0479">Metal-binding</keyword>
<dbReference type="PANTHER" id="PTHR36206:SF12">
    <property type="entry name" value="ASPERCRYPTIN BIOSYNTHESIS CLUSTER-SPECIFIC TRANSCRIPTION REGULATOR ATNN-RELATED"/>
    <property type="match status" value="1"/>
</dbReference>